<dbReference type="SUPFAM" id="SSF52540">
    <property type="entry name" value="P-loop containing nucleoside triphosphate hydrolases"/>
    <property type="match status" value="1"/>
</dbReference>
<gene>
    <name evidence="2" type="ORF">ACFP1K_24440</name>
</gene>
<dbReference type="EMBL" id="JBHSRF010000041">
    <property type="protein sequence ID" value="MFC6084330.1"/>
    <property type="molecule type" value="Genomic_DNA"/>
</dbReference>
<organism evidence="2 3">
    <name type="scientific">Sphaerisporangium aureirubrum</name>
    <dbReference type="NCBI Taxonomy" id="1544736"/>
    <lineage>
        <taxon>Bacteria</taxon>
        <taxon>Bacillati</taxon>
        <taxon>Actinomycetota</taxon>
        <taxon>Actinomycetes</taxon>
        <taxon>Streptosporangiales</taxon>
        <taxon>Streptosporangiaceae</taxon>
        <taxon>Sphaerisporangium</taxon>
    </lineage>
</organism>
<dbReference type="PANTHER" id="PTHR37816:SF1">
    <property type="entry name" value="TOXIN"/>
    <property type="match status" value="1"/>
</dbReference>
<proteinExistence type="predicted"/>
<dbReference type="RefSeq" id="WP_380757267.1">
    <property type="nucleotide sequence ID" value="NZ_JBHSRF010000041.1"/>
</dbReference>
<comment type="caution">
    <text evidence="2">The sequence shown here is derived from an EMBL/GenBank/DDBJ whole genome shotgun (WGS) entry which is preliminary data.</text>
</comment>
<dbReference type="Pfam" id="PF00004">
    <property type="entry name" value="AAA"/>
    <property type="match status" value="1"/>
</dbReference>
<dbReference type="Gene3D" id="3.40.50.300">
    <property type="entry name" value="P-loop containing nucleotide triphosphate hydrolases"/>
    <property type="match status" value="1"/>
</dbReference>
<dbReference type="InterPro" id="IPR003959">
    <property type="entry name" value="ATPase_AAA_core"/>
</dbReference>
<dbReference type="InterPro" id="IPR052922">
    <property type="entry name" value="Cytidylate_Kinase-2"/>
</dbReference>
<dbReference type="Proteomes" id="UP001596137">
    <property type="component" value="Unassembled WGS sequence"/>
</dbReference>
<dbReference type="PANTHER" id="PTHR37816">
    <property type="entry name" value="YALI0E33011P"/>
    <property type="match status" value="1"/>
</dbReference>
<sequence length="172" mass="19494">MRRVLVVGTTGAGKTTMARSVAGRLQIPYHEMDSLYFAGPGWAVAGDFAAKVAEIASGPGWVLDSFGQAEVRDLLWRRADTVVWLDYRRSVVMPRVLRRSLRRTLLREDVYGGNREKLSEWLTADHPAWSAWSQHAPRRTLIRERTTDARFAPLQVIRLPGPREAAAWLRTL</sequence>
<evidence type="ECO:0000313" key="3">
    <source>
        <dbReference type="Proteomes" id="UP001596137"/>
    </source>
</evidence>
<evidence type="ECO:0000259" key="1">
    <source>
        <dbReference type="Pfam" id="PF00004"/>
    </source>
</evidence>
<dbReference type="InterPro" id="IPR027417">
    <property type="entry name" value="P-loop_NTPase"/>
</dbReference>
<evidence type="ECO:0000313" key="2">
    <source>
        <dbReference type="EMBL" id="MFC6084330.1"/>
    </source>
</evidence>
<protein>
    <submittedName>
        <fullName evidence="2">AAA family ATPase</fullName>
    </submittedName>
</protein>
<keyword evidence="3" id="KW-1185">Reference proteome</keyword>
<reference evidence="3" key="1">
    <citation type="journal article" date="2019" name="Int. J. Syst. Evol. Microbiol.">
        <title>The Global Catalogue of Microorganisms (GCM) 10K type strain sequencing project: providing services to taxonomists for standard genome sequencing and annotation.</title>
        <authorList>
            <consortium name="The Broad Institute Genomics Platform"/>
            <consortium name="The Broad Institute Genome Sequencing Center for Infectious Disease"/>
            <person name="Wu L."/>
            <person name="Ma J."/>
        </authorList>
    </citation>
    <scope>NUCLEOTIDE SEQUENCE [LARGE SCALE GENOMIC DNA]</scope>
    <source>
        <strain evidence="3">JCM 30346</strain>
    </source>
</reference>
<name>A0ABW1NMK4_9ACTN</name>
<feature type="domain" description="ATPase AAA-type core" evidence="1">
    <location>
        <begin position="4"/>
        <end position="53"/>
    </location>
</feature>
<accession>A0ABW1NMK4</accession>